<dbReference type="PROSITE" id="PS50172">
    <property type="entry name" value="BRCT"/>
    <property type="match status" value="1"/>
</dbReference>
<evidence type="ECO:0000313" key="2">
    <source>
        <dbReference type="EMBL" id="RSH79069.1"/>
    </source>
</evidence>
<comment type="caution">
    <text evidence="2">The sequence shown here is derived from an EMBL/GenBank/DDBJ whole genome shotgun (WGS) entry which is preliminary data.</text>
</comment>
<protein>
    <recommendedName>
        <fullName evidence="1">BRCT domain-containing protein</fullName>
    </recommendedName>
</protein>
<gene>
    <name evidence="2" type="ORF">EHS24_002001</name>
</gene>
<dbReference type="InterPro" id="IPR001357">
    <property type="entry name" value="BRCT_dom"/>
</dbReference>
<evidence type="ECO:0000259" key="1">
    <source>
        <dbReference type="PROSITE" id="PS50172"/>
    </source>
</evidence>
<evidence type="ECO:0000313" key="3">
    <source>
        <dbReference type="Proteomes" id="UP000279236"/>
    </source>
</evidence>
<dbReference type="SUPFAM" id="SSF52113">
    <property type="entry name" value="BRCT domain"/>
    <property type="match status" value="1"/>
</dbReference>
<keyword evidence="3" id="KW-1185">Reference proteome</keyword>
<feature type="domain" description="BRCT" evidence="1">
    <location>
        <begin position="1"/>
        <end position="78"/>
    </location>
</feature>
<dbReference type="InterPro" id="IPR036420">
    <property type="entry name" value="BRCT_dom_sf"/>
</dbReference>
<name>A0A427XJJ6_9TREE</name>
<organism evidence="2 3">
    <name type="scientific">Apiotrichum porosum</name>
    <dbReference type="NCBI Taxonomy" id="105984"/>
    <lineage>
        <taxon>Eukaryota</taxon>
        <taxon>Fungi</taxon>
        <taxon>Dikarya</taxon>
        <taxon>Basidiomycota</taxon>
        <taxon>Agaricomycotina</taxon>
        <taxon>Tremellomycetes</taxon>
        <taxon>Trichosporonales</taxon>
        <taxon>Trichosporonaceae</taxon>
        <taxon>Apiotrichum</taxon>
    </lineage>
</organism>
<dbReference type="AlphaFoldDB" id="A0A427XJJ6"/>
<sequence length="197" mass="21265">MADILKDLKLVFVGFPNDDFVRKLSNMVLTLGGSVTATLTPDVTHVIVAKDLNELQHDPIVQVAVHSPVWLVFTSWLLLSHMVLHRVDETDHDARTLCQAIPSAFPPAEHPGTNKTAIVTAGATANLPSLTDQPFATRSPAATSSSGQRDGYHLVKFNLSLFCIVVVGASEINLTHRHIAPNNVTSVPASLYDLDDA</sequence>
<dbReference type="Pfam" id="PF12738">
    <property type="entry name" value="PTCB-BRCT"/>
    <property type="match status" value="1"/>
</dbReference>
<reference evidence="2 3" key="1">
    <citation type="submission" date="2018-11" db="EMBL/GenBank/DDBJ databases">
        <title>Genome sequence of Apiotrichum porosum DSM 27194.</title>
        <authorList>
            <person name="Aliyu H."/>
            <person name="Gorte O."/>
            <person name="Ochsenreither K."/>
        </authorList>
    </citation>
    <scope>NUCLEOTIDE SEQUENCE [LARGE SCALE GENOMIC DNA]</scope>
    <source>
        <strain evidence="2 3">DSM 27194</strain>
    </source>
</reference>
<proteinExistence type="predicted"/>
<dbReference type="GeneID" id="39586544"/>
<dbReference type="Gene3D" id="3.40.50.10190">
    <property type="entry name" value="BRCT domain"/>
    <property type="match status" value="1"/>
</dbReference>
<accession>A0A427XJJ6</accession>
<dbReference type="Proteomes" id="UP000279236">
    <property type="component" value="Unassembled WGS sequence"/>
</dbReference>
<dbReference type="RefSeq" id="XP_028474216.1">
    <property type="nucleotide sequence ID" value="XM_028617753.1"/>
</dbReference>
<dbReference type="EMBL" id="RSCE01000011">
    <property type="protein sequence ID" value="RSH79069.1"/>
    <property type="molecule type" value="Genomic_DNA"/>
</dbReference>